<proteinExistence type="predicted"/>
<dbReference type="EMBL" id="LCFK01000003">
    <property type="protein sequence ID" value="KKS94771.1"/>
    <property type="molecule type" value="Genomic_DNA"/>
</dbReference>
<dbReference type="AlphaFoldDB" id="A0A0G1FI55"/>
<gene>
    <name evidence="1" type="ORF">UV68_C0003G0009</name>
</gene>
<dbReference type="Proteomes" id="UP000033980">
    <property type="component" value="Unassembled WGS sequence"/>
</dbReference>
<evidence type="ECO:0000313" key="1">
    <source>
        <dbReference type="EMBL" id="KKS94771.1"/>
    </source>
</evidence>
<protein>
    <recommendedName>
        <fullName evidence="3">Phage-related protein</fullName>
    </recommendedName>
</protein>
<accession>A0A0G1FI55</accession>
<comment type="caution">
    <text evidence="1">The sequence shown here is derived from an EMBL/GenBank/DDBJ whole genome shotgun (WGS) entry which is preliminary data.</text>
</comment>
<dbReference type="Pfam" id="PF05973">
    <property type="entry name" value="Gp49"/>
    <property type="match status" value="1"/>
</dbReference>
<evidence type="ECO:0000313" key="2">
    <source>
        <dbReference type="Proteomes" id="UP000033980"/>
    </source>
</evidence>
<sequence>MGKYKVWLYRDRNGDSPVEDVIKKLNKVQGSKVSRQILHLSEFGISIHNKSLRKLTKTSLWELRILGRDNIRLFCTETKYGICIIHVFVKKSQKTRISEILISLSRLKTIS</sequence>
<organism evidence="1 2">
    <name type="scientific">Candidatus Collierbacteria bacterium GW2011_GWC2_43_12</name>
    <dbReference type="NCBI Taxonomy" id="1618390"/>
    <lineage>
        <taxon>Bacteria</taxon>
        <taxon>Candidatus Collieribacteriota</taxon>
    </lineage>
</organism>
<reference evidence="1 2" key="1">
    <citation type="journal article" date="2015" name="Nature">
        <title>rRNA introns, odd ribosomes, and small enigmatic genomes across a large radiation of phyla.</title>
        <authorList>
            <person name="Brown C.T."/>
            <person name="Hug L.A."/>
            <person name="Thomas B.C."/>
            <person name="Sharon I."/>
            <person name="Castelle C.J."/>
            <person name="Singh A."/>
            <person name="Wilkins M.J."/>
            <person name="Williams K.H."/>
            <person name="Banfield J.F."/>
        </authorList>
    </citation>
    <scope>NUCLEOTIDE SEQUENCE [LARGE SCALE GENOMIC DNA]</scope>
</reference>
<dbReference type="InterPro" id="IPR009241">
    <property type="entry name" value="HigB-like"/>
</dbReference>
<evidence type="ECO:0008006" key="3">
    <source>
        <dbReference type="Google" id="ProtNLM"/>
    </source>
</evidence>
<name>A0A0G1FI55_9BACT</name>